<dbReference type="OrthoDB" id="1930784at2759"/>
<keyword evidence="2" id="KW-1185">Reference proteome</keyword>
<comment type="caution">
    <text evidence="1">The sequence shown here is derived from an EMBL/GenBank/DDBJ whole genome shotgun (WGS) entry which is preliminary data.</text>
</comment>
<sequence length="95" mass="10626">MLPLVDLTLKNQLFTTIGSIMCLRTSGVRANYIFIEELLHDYLVDQHVLLFIPALKIPVQPHCSSCPSISEILSSSLKQLPSSGSSKEEEERIEL</sequence>
<reference evidence="1 2" key="1">
    <citation type="journal article" date="2020" name="Nat. Food">
        <title>A phased Vanilla planifolia genome enables genetic improvement of flavour and production.</title>
        <authorList>
            <person name="Hasing T."/>
            <person name="Tang H."/>
            <person name="Brym M."/>
            <person name="Khazi F."/>
            <person name="Huang T."/>
            <person name="Chambers A.H."/>
        </authorList>
    </citation>
    <scope>NUCLEOTIDE SEQUENCE [LARGE SCALE GENOMIC DNA]</scope>
    <source>
        <tissue evidence="1">Leaf</tissue>
    </source>
</reference>
<evidence type="ECO:0000313" key="2">
    <source>
        <dbReference type="Proteomes" id="UP000636800"/>
    </source>
</evidence>
<gene>
    <name evidence="1" type="ORF">HPP92_010517</name>
</gene>
<dbReference type="EMBL" id="JADCNL010000005">
    <property type="protein sequence ID" value="KAG0479659.1"/>
    <property type="molecule type" value="Genomic_DNA"/>
</dbReference>
<organism evidence="1 2">
    <name type="scientific">Vanilla planifolia</name>
    <name type="common">Vanilla</name>
    <dbReference type="NCBI Taxonomy" id="51239"/>
    <lineage>
        <taxon>Eukaryota</taxon>
        <taxon>Viridiplantae</taxon>
        <taxon>Streptophyta</taxon>
        <taxon>Embryophyta</taxon>
        <taxon>Tracheophyta</taxon>
        <taxon>Spermatophyta</taxon>
        <taxon>Magnoliopsida</taxon>
        <taxon>Liliopsida</taxon>
        <taxon>Asparagales</taxon>
        <taxon>Orchidaceae</taxon>
        <taxon>Vanilloideae</taxon>
        <taxon>Vanilleae</taxon>
        <taxon>Vanilla</taxon>
    </lineage>
</organism>
<accession>A0A835QVV1</accession>
<name>A0A835QVV1_VANPL</name>
<protein>
    <submittedName>
        <fullName evidence="1">Uncharacterized protein</fullName>
    </submittedName>
</protein>
<dbReference type="Proteomes" id="UP000636800">
    <property type="component" value="Chromosome 5"/>
</dbReference>
<proteinExistence type="predicted"/>
<evidence type="ECO:0000313" key="1">
    <source>
        <dbReference type="EMBL" id="KAG0479659.1"/>
    </source>
</evidence>
<dbReference type="AlphaFoldDB" id="A0A835QVV1"/>